<evidence type="ECO:0000313" key="6">
    <source>
        <dbReference type="Proteomes" id="UP001500063"/>
    </source>
</evidence>
<sequence length="428" mass="46013">MDHGTDAPSPAPRRKRRWLRWLALALAVLTLAVVALGWVLYERLNSNIRTDTDTANELAQYERERPTALVAGAQNILIIGSDTRGGPGNGQYGEDSGTQRSDTTILLHVSADRHSATAVSLPRDLMARIPSCRRPDGSQTNERFAQFNWAFELAGPACTIRTVENISHIRITHHVVVDFNGFKRLVDAVDGVEVCLKQPIDDREAHLKLPSGRQVLHGEQALGFVRARYSLGNGSDTERMGRQQAFLGALFNEMQSDGVLLNPTRLYPVLDAATSSLTTDAGLGSLRKLYDLVRTVRGIPSDRVQFLTVPRRPYPYNTDRDELVQPDADQLFEQLRADKPVSVSANVRPADSKPGGGPARRARAEEPGGPEGTAGPDVPGAPEVPGGSQAPTDPGVPTGSPGTSSSPSPSPTAPPTYEGTTAARGICG</sequence>
<evidence type="ECO:0000259" key="4">
    <source>
        <dbReference type="Pfam" id="PF03816"/>
    </source>
</evidence>
<gene>
    <name evidence="5" type="ORF">GCM10010319_12940</name>
</gene>
<accession>A0ABP3G781</accession>
<dbReference type="PANTHER" id="PTHR33392">
    <property type="entry name" value="POLYISOPRENYL-TEICHOIC ACID--PEPTIDOGLYCAN TEICHOIC ACID TRANSFERASE TAGU"/>
    <property type="match status" value="1"/>
</dbReference>
<keyword evidence="3" id="KW-0472">Membrane</keyword>
<keyword evidence="6" id="KW-1185">Reference proteome</keyword>
<feature type="transmembrane region" description="Helical" evidence="3">
    <location>
        <begin position="21"/>
        <end position="41"/>
    </location>
</feature>
<evidence type="ECO:0000256" key="1">
    <source>
        <dbReference type="ARBA" id="ARBA00006068"/>
    </source>
</evidence>
<dbReference type="Pfam" id="PF03816">
    <property type="entry name" value="LytR_cpsA_psr"/>
    <property type="match status" value="1"/>
</dbReference>
<dbReference type="NCBIfam" id="TIGR00350">
    <property type="entry name" value="lytR_cpsA_psr"/>
    <property type="match status" value="1"/>
</dbReference>
<protein>
    <recommendedName>
        <fullName evidence="4">Cell envelope-related transcriptional attenuator domain-containing protein</fullName>
    </recommendedName>
</protein>
<dbReference type="Gene3D" id="3.40.630.190">
    <property type="entry name" value="LCP protein"/>
    <property type="match status" value="1"/>
</dbReference>
<name>A0ABP3G781_9ACTN</name>
<feature type="domain" description="Cell envelope-related transcriptional attenuator" evidence="4">
    <location>
        <begin position="100"/>
        <end position="255"/>
    </location>
</feature>
<dbReference type="RefSeq" id="WP_344116886.1">
    <property type="nucleotide sequence ID" value="NZ_BAAABW010000008.1"/>
</dbReference>
<comment type="caution">
    <text evidence="5">The sequence shown here is derived from an EMBL/GenBank/DDBJ whole genome shotgun (WGS) entry which is preliminary data.</text>
</comment>
<evidence type="ECO:0000256" key="2">
    <source>
        <dbReference type="SAM" id="MobiDB-lite"/>
    </source>
</evidence>
<feature type="region of interest" description="Disordered" evidence="2">
    <location>
        <begin position="337"/>
        <end position="428"/>
    </location>
</feature>
<feature type="compositionally biased region" description="Low complexity" evidence="2">
    <location>
        <begin position="391"/>
        <end position="407"/>
    </location>
</feature>
<dbReference type="PANTHER" id="PTHR33392:SF6">
    <property type="entry name" value="POLYISOPRENYL-TEICHOIC ACID--PEPTIDOGLYCAN TEICHOIC ACID TRANSFERASE TAGU"/>
    <property type="match status" value="1"/>
</dbReference>
<keyword evidence="3" id="KW-1133">Transmembrane helix</keyword>
<evidence type="ECO:0000256" key="3">
    <source>
        <dbReference type="SAM" id="Phobius"/>
    </source>
</evidence>
<proteinExistence type="inferred from homology"/>
<dbReference type="EMBL" id="BAAABW010000008">
    <property type="protein sequence ID" value="GAA0338383.1"/>
    <property type="molecule type" value="Genomic_DNA"/>
</dbReference>
<comment type="similarity">
    <text evidence="1">Belongs to the LytR/CpsA/Psr (LCP) family.</text>
</comment>
<reference evidence="6" key="1">
    <citation type="journal article" date="2019" name="Int. J. Syst. Evol. Microbiol.">
        <title>The Global Catalogue of Microorganisms (GCM) 10K type strain sequencing project: providing services to taxonomists for standard genome sequencing and annotation.</title>
        <authorList>
            <consortium name="The Broad Institute Genomics Platform"/>
            <consortium name="The Broad Institute Genome Sequencing Center for Infectious Disease"/>
            <person name="Wu L."/>
            <person name="Ma J."/>
        </authorList>
    </citation>
    <scope>NUCLEOTIDE SEQUENCE [LARGE SCALE GENOMIC DNA]</scope>
    <source>
        <strain evidence="6">JCM 4565</strain>
    </source>
</reference>
<dbReference type="InterPro" id="IPR050922">
    <property type="entry name" value="LytR/CpsA/Psr_CW_biosynth"/>
</dbReference>
<dbReference type="InterPro" id="IPR004474">
    <property type="entry name" value="LytR_CpsA_psr"/>
</dbReference>
<dbReference type="Proteomes" id="UP001500063">
    <property type="component" value="Unassembled WGS sequence"/>
</dbReference>
<evidence type="ECO:0000313" key="5">
    <source>
        <dbReference type="EMBL" id="GAA0338383.1"/>
    </source>
</evidence>
<organism evidence="5 6">
    <name type="scientific">Streptomyces blastmyceticus</name>
    <dbReference type="NCBI Taxonomy" id="68180"/>
    <lineage>
        <taxon>Bacteria</taxon>
        <taxon>Bacillati</taxon>
        <taxon>Actinomycetota</taxon>
        <taxon>Actinomycetes</taxon>
        <taxon>Kitasatosporales</taxon>
        <taxon>Streptomycetaceae</taxon>
        <taxon>Streptomyces</taxon>
    </lineage>
</organism>
<keyword evidence="3" id="KW-0812">Transmembrane</keyword>